<dbReference type="Gene3D" id="2.60.40.10">
    <property type="entry name" value="Immunoglobulins"/>
    <property type="match status" value="2"/>
</dbReference>
<gene>
    <name evidence="1" type="ORF">D7V88_41845</name>
</gene>
<sequence>ASNTVRYSGQVTPVTIQAGQTTAVTLLLQEVNAPPPFENAAPRILSLVASPGTVAPGGQVALQATADDPNASDTLTYAWTASTGSFSAASSLSTAWTAPASAGPVVLTLTVTDSKGASAALSVTVTVSTGTGSAAVNVTVNTWPQVAGVTALPSSVAVGQATAGAAVASDADADSLSYEWTASCAGTWTNATSASSSFTPSAQPSGGTCTLTVVASDGRGGQGQGSLGIYVGPGTSGRFPPEVVESSQSSASVPASGGTVVFRVKAQDAQGSALGFTWATSAGTLGTATSTATTSEVLWTAPSCLPSGNPLTVTATSTNALGLST</sequence>
<feature type="non-terminal residue" evidence="1">
    <location>
        <position position="1"/>
    </location>
</feature>
<evidence type="ECO:0000313" key="1">
    <source>
        <dbReference type="EMBL" id="RKG65308.1"/>
    </source>
</evidence>
<dbReference type="InterPro" id="IPR035986">
    <property type="entry name" value="PKD_dom_sf"/>
</dbReference>
<dbReference type="Proteomes" id="UP000268094">
    <property type="component" value="Unassembled WGS sequence"/>
</dbReference>
<dbReference type="Pfam" id="PF17963">
    <property type="entry name" value="Big_9"/>
    <property type="match status" value="1"/>
</dbReference>
<feature type="non-terminal residue" evidence="1">
    <location>
        <position position="325"/>
    </location>
</feature>
<protein>
    <submittedName>
        <fullName evidence="1">Kelch-like protein</fullName>
    </submittedName>
</protein>
<keyword evidence="2" id="KW-1185">Reference proteome</keyword>
<dbReference type="AlphaFoldDB" id="A0A3A8H3E4"/>
<organism evidence="1 2">
    <name type="scientific">Corallococcus terminator</name>
    <dbReference type="NCBI Taxonomy" id="2316733"/>
    <lineage>
        <taxon>Bacteria</taxon>
        <taxon>Pseudomonadati</taxon>
        <taxon>Myxococcota</taxon>
        <taxon>Myxococcia</taxon>
        <taxon>Myxococcales</taxon>
        <taxon>Cystobacterineae</taxon>
        <taxon>Myxococcaceae</taxon>
        <taxon>Corallococcus</taxon>
    </lineage>
</organism>
<accession>A0A3A8H3E4</accession>
<dbReference type="EMBL" id="RAVZ01000728">
    <property type="protein sequence ID" value="RKG65308.1"/>
    <property type="molecule type" value="Genomic_DNA"/>
</dbReference>
<dbReference type="SUPFAM" id="SSF49299">
    <property type="entry name" value="PKD domain"/>
    <property type="match status" value="1"/>
</dbReference>
<name>A0A3A8H3E4_9BACT</name>
<comment type="caution">
    <text evidence="1">The sequence shown here is derived from an EMBL/GenBank/DDBJ whole genome shotgun (WGS) entry which is preliminary data.</text>
</comment>
<evidence type="ECO:0000313" key="2">
    <source>
        <dbReference type="Proteomes" id="UP000268094"/>
    </source>
</evidence>
<dbReference type="RefSeq" id="WP_372241177.1">
    <property type="nucleotide sequence ID" value="NZ_RAVZ01000728.1"/>
</dbReference>
<proteinExistence type="predicted"/>
<dbReference type="InterPro" id="IPR013783">
    <property type="entry name" value="Ig-like_fold"/>
</dbReference>
<dbReference type="Pfam" id="PF22352">
    <property type="entry name" value="K319L-like_PKD"/>
    <property type="match status" value="1"/>
</dbReference>
<reference evidence="2" key="1">
    <citation type="submission" date="2018-09" db="EMBL/GenBank/DDBJ databases">
        <authorList>
            <person name="Livingstone P.G."/>
            <person name="Whitworth D.E."/>
        </authorList>
    </citation>
    <scope>NUCLEOTIDE SEQUENCE [LARGE SCALE GENOMIC DNA]</scope>
    <source>
        <strain evidence="2">CA054A</strain>
    </source>
</reference>